<keyword evidence="2" id="KW-1185">Reference proteome</keyword>
<organism evidence="1 2">
    <name type="scientific">Dendrothele bispora (strain CBS 962.96)</name>
    <dbReference type="NCBI Taxonomy" id="1314807"/>
    <lineage>
        <taxon>Eukaryota</taxon>
        <taxon>Fungi</taxon>
        <taxon>Dikarya</taxon>
        <taxon>Basidiomycota</taxon>
        <taxon>Agaricomycotina</taxon>
        <taxon>Agaricomycetes</taxon>
        <taxon>Agaricomycetidae</taxon>
        <taxon>Agaricales</taxon>
        <taxon>Agaricales incertae sedis</taxon>
        <taxon>Dendrothele</taxon>
    </lineage>
</organism>
<reference evidence="1 2" key="1">
    <citation type="journal article" date="2019" name="Nat. Ecol. Evol.">
        <title>Megaphylogeny resolves global patterns of mushroom evolution.</title>
        <authorList>
            <person name="Varga T."/>
            <person name="Krizsan K."/>
            <person name="Foldi C."/>
            <person name="Dima B."/>
            <person name="Sanchez-Garcia M."/>
            <person name="Sanchez-Ramirez S."/>
            <person name="Szollosi G.J."/>
            <person name="Szarkandi J.G."/>
            <person name="Papp V."/>
            <person name="Albert L."/>
            <person name="Andreopoulos W."/>
            <person name="Angelini C."/>
            <person name="Antonin V."/>
            <person name="Barry K.W."/>
            <person name="Bougher N.L."/>
            <person name="Buchanan P."/>
            <person name="Buyck B."/>
            <person name="Bense V."/>
            <person name="Catcheside P."/>
            <person name="Chovatia M."/>
            <person name="Cooper J."/>
            <person name="Damon W."/>
            <person name="Desjardin D."/>
            <person name="Finy P."/>
            <person name="Geml J."/>
            <person name="Haridas S."/>
            <person name="Hughes K."/>
            <person name="Justo A."/>
            <person name="Karasinski D."/>
            <person name="Kautmanova I."/>
            <person name="Kiss B."/>
            <person name="Kocsube S."/>
            <person name="Kotiranta H."/>
            <person name="LaButti K.M."/>
            <person name="Lechner B.E."/>
            <person name="Liimatainen K."/>
            <person name="Lipzen A."/>
            <person name="Lukacs Z."/>
            <person name="Mihaltcheva S."/>
            <person name="Morgado L.N."/>
            <person name="Niskanen T."/>
            <person name="Noordeloos M.E."/>
            <person name="Ohm R.A."/>
            <person name="Ortiz-Santana B."/>
            <person name="Ovrebo C."/>
            <person name="Racz N."/>
            <person name="Riley R."/>
            <person name="Savchenko A."/>
            <person name="Shiryaev A."/>
            <person name="Soop K."/>
            <person name="Spirin V."/>
            <person name="Szebenyi C."/>
            <person name="Tomsovsky M."/>
            <person name="Tulloss R.E."/>
            <person name="Uehling J."/>
            <person name="Grigoriev I.V."/>
            <person name="Vagvolgyi C."/>
            <person name="Papp T."/>
            <person name="Martin F.M."/>
            <person name="Miettinen O."/>
            <person name="Hibbett D.S."/>
            <person name="Nagy L.G."/>
        </authorList>
    </citation>
    <scope>NUCLEOTIDE SEQUENCE [LARGE SCALE GENOMIC DNA]</scope>
    <source>
        <strain evidence="1 2">CBS 962.96</strain>
    </source>
</reference>
<feature type="non-terminal residue" evidence="1">
    <location>
        <position position="1"/>
    </location>
</feature>
<evidence type="ECO:0000313" key="2">
    <source>
        <dbReference type="Proteomes" id="UP000297245"/>
    </source>
</evidence>
<proteinExistence type="predicted"/>
<name>A0A4S8L4Y0_DENBC</name>
<gene>
    <name evidence="1" type="ORF">K435DRAFT_689168</name>
</gene>
<accession>A0A4S8L4Y0</accession>
<dbReference type="OrthoDB" id="3202607at2759"/>
<dbReference type="AlphaFoldDB" id="A0A4S8L4Y0"/>
<protein>
    <recommendedName>
        <fullName evidence="3">2OGFeDO JBP1/TET oxygenase domain-containing protein</fullName>
    </recommendedName>
</protein>
<dbReference type="Gene3D" id="3.60.130.30">
    <property type="match status" value="1"/>
</dbReference>
<evidence type="ECO:0000313" key="1">
    <source>
        <dbReference type="EMBL" id="THU83644.1"/>
    </source>
</evidence>
<sequence length="279" mass="30689">TPCPILDSENRVAAFLAGRPRDESWDALVGEAALKVEEARGKISFTEKQLHHGRGDFPALSMGFAHGGGRKVGAGTAVLTVVTTLLALHCFQRIAGFANGAFEACAPAVFQYYLGTVGALLDWNPALHRPFPKSAWATFTVNFGPATVSRPHRDSANLAFGWCAITAFGRFDPDKGGHLILWDLGLMVRFPPGSTILIPSALITHSNTPIQKGETRYSFVQYSAAGLFHWVYNGFKTDEDFRTKASKDELIQREEDRKRRWYNGVQMFPKWSDIAEGGA</sequence>
<evidence type="ECO:0008006" key="3">
    <source>
        <dbReference type="Google" id="ProtNLM"/>
    </source>
</evidence>
<dbReference type="EMBL" id="ML179649">
    <property type="protein sequence ID" value="THU83644.1"/>
    <property type="molecule type" value="Genomic_DNA"/>
</dbReference>
<dbReference type="Proteomes" id="UP000297245">
    <property type="component" value="Unassembled WGS sequence"/>
</dbReference>